<proteinExistence type="predicted"/>
<protein>
    <submittedName>
        <fullName evidence="4">Transmembrane protein</fullName>
    </submittedName>
</protein>
<feature type="signal peptide" evidence="2">
    <location>
        <begin position="1"/>
        <end position="21"/>
    </location>
</feature>
<sequence>MLKFRLKLCVIFLIFVPIAKAGDVNTTKLLADVLDHCYARHKSPIPTENMAKLLVKRSIQAMRNTVATDGVANTVTERPNLENLMANATKKMMDHTDRPITRYVPSPQVSAKCNLALVMVTMEIALNFTNVAPVICPIVESTGRPGPDLLKGNTIWKGARTTCESVQNYKVNAAVNVTLGLHRATLNPKKLSPNGSCECHGPTSIDWEFCFFDICSPEDIRLILGERAPKQPVNLSPLLITPGILVLLAFSVSRFYNEFKLMSQPYRFVFSALMPVIWALTLLWFVLLFRSKNPLFKLLVEWPGWQRVAVLTPVALALREIVYHLVAGFGLPMFEFFDSNQLTVLLGIPSLVIIILISTLLHVTFVMPLHQVFNAFIEE</sequence>
<evidence type="ECO:0000313" key="4">
    <source>
        <dbReference type="WBParaSite" id="BXY_1066700.1"/>
    </source>
</evidence>
<evidence type="ECO:0000256" key="2">
    <source>
        <dbReference type="SAM" id="SignalP"/>
    </source>
</evidence>
<evidence type="ECO:0000313" key="3">
    <source>
        <dbReference type="Proteomes" id="UP000095284"/>
    </source>
</evidence>
<feature type="transmembrane region" description="Helical" evidence="1">
    <location>
        <begin position="343"/>
        <end position="365"/>
    </location>
</feature>
<name>A0A1I7SCB6_BURXY</name>
<feature type="transmembrane region" description="Helical" evidence="1">
    <location>
        <begin position="268"/>
        <end position="289"/>
    </location>
</feature>
<organism evidence="3 4">
    <name type="scientific">Bursaphelenchus xylophilus</name>
    <name type="common">Pinewood nematode worm</name>
    <name type="synonym">Aphelenchoides xylophilus</name>
    <dbReference type="NCBI Taxonomy" id="6326"/>
    <lineage>
        <taxon>Eukaryota</taxon>
        <taxon>Metazoa</taxon>
        <taxon>Ecdysozoa</taxon>
        <taxon>Nematoda</taxon>
        <taxon>Chromadorea</taxon>
        <taxon>Rhabditida</taxon>
        <taxon>Tylenchina</taxon>
        <taxon>Tylenchomorpha</taxon>
        <taxon>Aphelenchoidea</taxon>
        <taxon>Aphelenchoididae</taxon>
        <taxon>Bursaphelenchus</taxon>
    </lineage>
</organism>
<feature type="transmembrane region" description="Helical" evidence="1">
    <location>
        <begin position="309"/>
        <end position="331"/>
    </location>
</feature>
<evidence type="ECO:0000256" key="1">
    <source>
        <dbReference type="SAM" id="Phobius"/>
    </source>
</evidence>
<dbReference type="WBParaSite" id="BXY_1066700.1">
    <property type="protein sequence ID" value="BXY_1066700.1"/>
    <property type="gene ID" value="BXY_1066700"/>
</dbReference>
<dbReference type="AlphaFoldDB" id="A0A1I7SCB6"/>
<keyword evidence="1" id="KW-0812">Transmembrane</keyword>
<keyword evidence="2" id="KW-0732">Signal</keyword>
<keyword evidence="1" id="KW-0472">Membrane</keyword>
<dbReference type="Proteomes" id="UP000095284">
    <property type="component" value="Unplaced"/>
</dbReference>
<reference evidence="4" key="1">
    <citation type="submission" date="2016-11" db="UniProtKB">
        <authorList>
            <consortium name="WormBaseParasite"/>
        </authorList>
    </citation>
    <scope>IDENTIFICATION</scope>
</reference>
<feature type="chain" id="PRO_5009305872" evidence="2">
    <location>
        <begin position="22"/>
        <end position="379"/>
    </location>
</feature>
<feature type="transmembrane region" description="Helical" evidence="1">
    <location>
        <begin position="235"/>
        <end position="256"/>
    </location>
</feature>
<accession>A0A1I7SCB6</accession>
<keyword evidence="1" id="KW-1133">Transmembrane helix</keyword>